<protein>
    <submittedName>
        <fullName evidence="4">Glutamate-1-semialdehyde 2,1-aminomutase</fullName>
    </submittedName>
</protein>
<dbReference type="PIRSF" id="PIRSF000521">
    <property type="entry name" value="Transaminase_4ab_Lys_Orn"/>
    <property type="match status" value="1"/>
</dbReference>
<dbReference type="InterPro" id="IPR015421">
    <property type="entry name" value="PyrdxlP-dep_Trfase_major"/>
</dbReference>
<dbReference type="PANTHER" id="PTHR43713:SF3">
    <property type="entry name" value="GLUTAMATE-1-SEMIALDEHYDE 2,1-AMINOMUTASE 1, CHLOROPLASTIC-RELATED"/>
    <property type="match status" value="1"/>
</dbReference>
<evidence type="ECO:0000256" key="3">
    <source>
        <dbReference type="RuleBase" id="RU003560"/>
    </source>
</evidence>
<dbReference type="GO" id="GO:0008483">
    <property type="term" value="F:transaminase activity"/>
    <property type="evidence" value="ECO:0007669"/>
    <property type="project" value="InterPro"/>
</dbReference>
<dbReference type="EMBL" id="JAGPXD010000007">
    <property type="protein sequence ID" value="KAH7347180.1"/>
    <property type="molecule type" value="Genomic_DNA"/>
</dbReference>
<dbReference type="AlphaFoldDB" id="A0A8K0T829"/>
<evidence type="ECO:0000256" key="1">
    <source>
        <dbReference type="ARBA" id="ARBA00001933"/>
    </source>
</evidence>
<dbReference type="InterPro" id="IPR005814">
    <property type="entry name" value="Aminotrans_3"/>
</dbReference>
<accession>A0A8K0T829</accession>
<comment type="cofactor">
    <cofactor evidence="1">
        <name>pyridoxal 5'-phosphate</name>
        <dbReference type="ChEBI" id="CHEBI:597326"/>
    </cofactor>
</comment>
<dbReference type="Gene3D" id="3.40.640.10">
    <property type="entry name" value="Type I PLP-dependent aspartate aminotransferase-like (Major domain)"/>
    <property type="match status" value="1"/>
</dbReference>
<keyword evidence="5" id="KW-1185">Reference proteome</keyword>
<gene>
    <name evidence="4" type="ORF">B0T11DRAFT_262279</name>
</gene>
<dbReference type="SUPFAM" id="SSF53383">
    <property type="entry name" value="PLP-dependent transferases"/>
    <property type="match status" value="1"/>
</dbReference>
<dbReference type="InterPro" id="IPR015422">
    <property type="entry name" value="PyrdxlP-dep_Trfase_small"/>
</dbReference>
<reference evidence="4" key="1">
    <citation type="journal article" date="2021" name="Nat. Commun.">
        <title>Genetic determinants of endophytism in the Arabidopsis root mycobiome.</title>
        <authorList>
            <person name="Mesny F."/>
            <person name="Miyauchi S."/>
            <person name="Thiergart T."/>
            <person name="Pickel B."/>
            <person name="Atanasova L."/>
            <person name="Karlsson M."/>
            <person name="Huettel B."/>
            <person name="Barry K.W."/>
            <person name="Haridas S."/>
            <person name="Chen C."/>
            <person name="Bauer D."/>
            <person name="Andreopoulos W."/>
            <person name="Pangilinan J."/>
            <person name="LaButti K."/>
            <person name="Riley R."/>
            <person name="Lipzen A."/>
            <person name="Clum A."/>
            <person name="Drula E."/>
            <person name="Henrissat B."/>
            <person name="Kohler A."/>
            <person name="Grigoriev I.V."/>
            <person name="Martin F.M."/>
            <person name="Hacquard S."/>
        </authorList>
    </citation>
    <scope>NUCLEOTIDE SEQUENCE</scope>
    <source>
        <strain evidence="4">MPI-CAGE-AT-0016</strain>
    </source>
</reference>
<dbReference type="InterPro" id="IPR015424">
    <property type="entry name" value="PyrdxlP-dep_Trfase"/>
</dbReference>
<dbReference type="OrthoDB" id="425114at2759"/>
<keyword evidence="2 3" id="KW-0663">Pyridoxal phosphate</keyword>
<name>A0A8K0T829_9PEZI</name>
<dbReference type="Gene3D" id="3.90.1150.10">
    <property type="entry name" value="Aspartate Aminotransferase, domain 1"/>
    <property type="match status" value="1"/>
</dbReference>
<evidence type="ECO:0000313" key="4">
    <source>
        <dbReference type="EMBL" id="KAH7347180.1"/>
    </source>
</evidence>
<dbReference type="GO" id="GO:0030170">
    <property type="term" value="F:pyridoxal phosphate binding"/>
    <property type="evidence" value="ECO:0007669"/>
    <property type="project" value="InterPro"/>
</dbReference>
<evidence type="ECO:0000313" key="5">
    <source>
        <dbReference type="Proteomes" id="UP000813385"/>
    </source>
</evidence>
<dbReference type="Proteomes" id="UP000813385">
    <property type="component" value="Unassembled WGS sequence"/>
</dbReference>
<sequence>MSSKVINSDHLEVLLATHVAEYTKNNPKSAAYHTRARKVIPGGTTRAVLSFSPFPITFAGGHGSFVTSVDGREYLDLVSEYNAGMYGKSHPAILEAIERAAKTGFNLGGPNEREVELAETLVARFPSMESIRFCNSGTEANTMAIATALNFVKRDKVMVFKNAYHGGTLMFGAPNPLNLPHQWIRGVFNDIEATRPQITSDLGVILVEPMQGVGGMLPGRKDFLDFLRSEASRIGAILIFDEIITSRLFFGGLQEHMAVIPDMTTIGKHFGGGFSFGAFGGRKDIMDQFDPLIAGDAALHHSGTWNNNMFSMTAGCVGADLLSREALERTAVLGERLRQGLRGTLGQRLPGLVSISGISNVTSVTFGGQDGTSLRHLLYHFLLQRGIYVSSRGFISLNITHQDEHVDRLLAAVDEFAAMVSE</sequence>
<comment type="similarity">
    <text evidence="3">Belongs to the class-III pyridoxal-phosphate-dependent aminotransferase family.</text>
</comment>
<organism evidence="4 5">
    <name type="scientific">Plectosphaerella cucumerina</name>
    <dbReference type="NCBI Taxonomy" id="40658"/>
    <lineage>
        <taxon>Eukaryota</taxon>
        <taxon>Fungi</taxon>
        <taxon>Dikarya</taxon>
        <taxon>Ascomycota</taxon>
        <taxon>Pezizomycotina</taxon>
        <taxon>Sordariomycetes</taxon>
        <taxon>Hypocreomycetidae</taxon>
        <taxon>Glomerellales</taxon>
        <taxon>Plectosphaerellaceae</taxon>
        <taxon>Plectosphaerella</taxon>
    </lineage>
</organism>
<evidence type="ECO:0000256" key="2">
    <source>
        <dbReference type="ARBA" id="ARBA00022898"/>
    </source>
</evidence>
<dbReference type="Pfam" id="PF00202">
    <property type="entry name" value="Aminotran_3"/>
    <property type="match status" value="2"/>
</dbReference>
<dbReference type="PANTHER" id="PTHR43713">
    <property type="entry name" value="GLUTAMATE-1-SEMIALDEHYDE 2,1-AMINOMUTASE"/>
    <property type="match status" value="1"/>
</dbReference>
<comment type="caution">
    <text evidence="4">The sequence shown here is derived from an EMBL/GenBank/DDBJ whole genome shotgun (WGS) entry which is preliminary data.</text>
</comment>
<proteinExistence type="inferred from homology"/>